<protein>
    <submittedName>
        <fullName evidence="10">Iron(III) transport system substrate-binding protein</fullName>
    </submittedName>
</protein>
<evidence type="ECO:0000256" key="7">
    <source>
        <dbReference type="ARBA" id="ARBA00023065"/>
    </source>
</evidence>
<evidence type="ECO:0000256" key="5">
    <source>
        <dbReference type="ARBA" id="ARBA00022729"/>
    </source>
</evidence>
<name>A0A4R2N5D0_9BURK</name>
<keyword evidence="6 8" id="KW-0408">Iron</keyword>
<keyword evidence="2" id="KW-0813">Transport</keyword>
<keyword evidence="4 8" id="KW-0479">Metal-binding</keyword>
<evidence type="ECO:0000256" key="9">
    <source>
        <dbReference type="SAM" id="SignalP"/>
    </source>
</evidence>
<dbReference type="SUPFAM" id="SSF53850">
    <property type="entry name" value="Periplasmic binding protein-like II"/>
    <property type="match status" value="1"/>
</dbReference>
<dbReference type="GO" id="GO:0046872">
    <property type="term" value="F:metal ion binding"/>
    <property type="evidence" value="ECO:0007669"/>
    <property type="project" value="UniProtKB-KW"/>
</dbReference>
<dbReference type="InterPro" id="IPR006059">
    <property type="entry name" value="SBP"/>
</dbReference>
<dbReference type="GO" id="GO:0030288">
    <property type="term" value="C:outer membrane-bounded periplasmic space"/>
    <property type="evidence" value="ECO:0007669"/>
    <property type="project" value="TreeGrafter"/>
</dbReference>
<dbReference type="InterPro" id="IPR006061">
    <property type="entry name" value="SBP_1_CS"/>
</dbReference>
<dbReference type="EMBL" id="SLXH01000021">
    <property type="protein sequence ID" value="TCP16070.1"/>
    <property type="molecule type" value="Genomic_DNA"/>
</dbReference>
<feature type="binding site" evidence="8">
    <location>
        <position position="229"/>
    </location>
    <ligand>
        <name>Fe cation</name>
        <dbReference type="ChEBI" id="CHEBI:24875"/>
    </ligand>
</feature>
<organism evidence="10 11">
    <name type="scientific">Simplicispira metamorpha</name>
    <dbReference type="NCBI Taxonomy" id="80881"/>
    <lineage>
        <taxon>Bacteria</taxon>
        <taxon>Pseudomonadati</taxon>
        <taxon>Pseudomonadota</taxon>
        <taxon>Betaproteobacteria</taxon>
        <taxon>Burkholderiales</taxon>
        <taxon>Comamonadaceae</taxon>
        <taxon>Simplicispira</taxon>
    </lineage>
</organism>
<dbReference type="PROSITE" id="PS01037">
    <property type="entry name" value="SBP_BACTERIAL_1"/>
    <property type="match status" value="1"/>
</dbReference>
<dbReference type="Pfam" id="PF13416">
    <property type="entry name" value="SBP_bac_8"/>
    <property type="match status" value="1"/>
</dbReference>
<dbReference type="RefSeq" id="WP_119013529.1">
    <property type="nucleotide sequence ID" value="NZ_QXNC01000018.1"/>
</dbReference>
<reference evidence="10 11" key="1">
    <citation type="submission" date="2019-03" db="EMBL/GenBank/DDBJ databases">
        <title>Genomic Encyclopedia of Type Strains, Phase IV (KMG-IV): sequencing the most valuable type-strain genomes for metagenomic binning, comparative biology and taxonomic classification.</title>
        <authorList>
            <person name="Goeker M."/>
        </authorList>
    </citation>
    <scope>NUCLEOTIDE SEQUENCE [LARGE SCALE GENOMIC DNA]</scope>
    <source>
        <strain evidence="10 11">DSM 1837</strain>
    </source>
</reference>
<keyword evidence="11" id="KW-1185">Reference proteome</keyword>
<dbReference type="InterPro" id="IPR026045">
    <property type="entry name" value="Ferric-bd"/>
</dbReference>
<accession>A0A4R2N5D0</accession>
<evidence type="ECO:0000256" key="1">
    <source>
        <dbReference type="ARBA" id="ARBA00008520"/>
    </source>
</evidence>
<gene>
    <name evidence="10" type="ORF">EV674_12159</name>
</gene>
<evidence type="ECO:0000313" key="11">
    <source>
        <dbReference type="Proteomes" id="UP000295182"/>
    </source>
</evidence>
<feature type="binding site" evidence="8">
    <location>
        <position position="228"/>
    </location>
    <ligand>
        <name>Fe cation</name>
        <dbReference type="ChEBI" id="CHEBI:24875"/>
    </ligand>
</feature>
<evidence type="ECO:0000256" key="8">
    <source>
        <dbReference type="PIRSR" id="PIRSR002825-1"/>
    </source>
</evidence>
<dbReference type="GO" id="GO:0006826">
    <property type="term" value="P:iron ion transport"/>
    <property type="evidence" value="ECO:0007669"/>
    <property type="project" value="UniProtKB-KW"/>
</dbReference>
<keyword evidence="3" id="KW-0410">Iron transport</keyword>
<sequence length="351" mass="37361">MRHTLTAALAACSLLTLAQGAQAQDQVVNLYSARHYTTDEALYSGFTKATGIKINRVDADDAGILARLKAEGSASPADVILLVDAARLYKGEVDGLFQPIHSQVLNDAIPANLRSQPAANGGGISWFGLSTRARVIVYNKVKVQKSDVDTYEDLGDPKNKGKLCIRSGSHPYNLSLFGAVTEHLGEPKAEAWLKGMVANLARPPKGGDTDQIKAVAAGECDIAVTNSYYLARLLRSNKPEDVAVANKVGVVFPNQQSWGTHLNIAGGAVARHAKNQANAVKFLEYLASPQAQNYFANGNNEWPTAKGVVVENPALKAMTGGVAFKSETIPISAVGANIPKVQQMLDRVGFP</sequence>
<dbReference type="Proteomes" id="UP000295182">
    <property type="component" value="Unassembled WGS sequence"/>
</dbReference>
<feature type="signal peptide" evidence="9">
    <location>
        <begin position="1"/>
        <end position="23"/>
    </location>
</feature>
<comment type="caution">
    <text evidence="10">The sequence shown here is derived from an EMBL/GenBank/DDBJ whole genome shotgun (WGS) entry which is preliminary data.</text>
</comment>
<keyword evidence="7" id="KW-0406">Ion transport</keyword>
<dbReference type="AlphaFoldDB" id="A0A4R2N5D0"/>
<evidence type="ECO:0000256" key="6">
    <source>
        <dbReference type="ARBA" id="ARBA00023004"/>
    </source>
</evidence>
<dbReference type="PANTHER" id="PTHR30006:SF15">
    <property type="entry name" value="IRON-UTILIZATION PERIPLASMIC PROTEIN"/>
    <property type="match status" value="1"/>
</dbReference>
<evidence type="ECO:0000313" key="10">
    <source>
        <dbReference type="EMBL" id="TCP16070.1"/>
    </source>
</evidence>
<dbReference type="PIRSF" id="PIRSF002825">
    <property type="entry name" value="CfbpA"/>
    <property type="match status" value="1"/>
</dbReference>
<feature type="binding site" evidence="8">
    <location>
        <position position="35"/>
    </location>
    <ligand>
        <name>Fe cation</name>
        <dbReference type="ChEBI" id="CHEBI:24875"/>
    </ligand>
</feature>
<dbReference type="GO" id="GO:0055085">
    <property type="term" value="P:transmembrane transport"/>
    <property type="evidence" value="ECO:0007669"/>
    <property type="project" value="InterPro"/>
</dbReference>
<keyword evidence="5 9" id="KW-0732">Signal</keyword>
<dbReference type="OrthoDB" id="9769567at2"/>
<evidence type="ECO:0000256" key="3">
    <source>
        <dbReference type="ARBA" id="ARBA00022496"/>
    </source>
</evidence>
<proteinExistence type="inferred from homology"/>
<feature type="chain" id="PRO_5020799191" evidence="9">
    <location>
        <begin position="24"/>
        <end position="351"/>
    </location>
</feature>
<comment type="similarity">
    <text evidence="1">Belongs to the bacterial solute-binding protein 1 family.</text>
</comment>
<evidence type="ECO:0000256" key="4">
    <source>
        <dbReference type="ARBA" id="ARBA00022723"/>
    </source>
</evidence>
<dbReference type="Gene3D" id="3.40.190.10">
    <property type="entry name" value="Periplasmic binding protein-like II"/>
    <property type="match status" value="2"/>
</dbReference>
<evidence type="ECO:0000256" key="2">
    <source>
        <dbReference type="ARBA" id="ARBA00022448"/>
    </source>
</evidence>
<dbReference type="PANTHER" id="PTHR30006">
    <property type="entry name" value="THIAMINE-BINDING PERIPLASMIC PROTEIN-RELATED"/>
    <property type="match status" value="1"/>
</dbReference>